<dbReference type="PANTHER" id="PTHR43381">
    <property type="entry name" value="TRANSLATION INITIATION FACTOR IF-2-RELATED"/>
    <property type="match status" value="1"/>
</dbReference>
<dbReference type="SUPFAM" id="SSF52156">
    <property type="entry name" value="Initiation factor IF2/eIF5b, domain 3"/>
    <property type="match status" value="1"/>
</dbReference>
<feature type="domain" description="Tr-type G" evidence="9">
    <location>
        <begin position="1"/>
        <end position="135"/>
    </location>
</feature>
<proteinExistence type="inferred from homology"/>
<dbReference type="PANTHER" id="PTHR43381:SF5">
    <property type="entry name" value="TR-TYPE G DOMAIN-CONTAINING PROTEIN"/>
    <property type="match status" value="1"/>
</dbReference>
<dbReference type="HAMAP" id="MF_00100_B">
    <property type="entry name" value="IF_2_B"/>
    <property type="match status" value="1"/>
</dbReference>
<dbReference type="InterPro" id="IPR015760">
    <property type="entry name" value="TIF_IF2"/>
</dbReference>
<dbReference type="GO" id="GO:0003743">
    <property type="term" value="F:translation initiation factor activity"/>
    <property type="evidence" value="ECO:0007669"/>
    <property type="project" value="UniProtKB-KW"/>
</dbReference>
<dbReference type="Gene3D" id="3.40.50.10050">
    <property type="entry name" value="Translation initiation factor IF- 2, domain 3"/>
    <property type="match status" value="1"/>
</dbReference>
<gene>
    <name evidence="10" type="ORF">LCGC14_1029540</name>
</gene>
<dbReference type="CDD" id="cd03692">
    <property type="entry name" value="mtIF2_IVc"/>
    <property type="match status" value="1"/>
</dbReference>
<evidence type="ECO:0000256" key="2">
    <source>
        <dbReference type="ARBA" id="ARBA00007733"/>
    </source>
</evidence>
<comment type="similarity">
    <text evidence="2">Belongs to the TRAFAC class translation factor GTPase superfamily. Classic translation factor GTPase family. IF-2 subfamily.</text>
</comment>
<dbReference type="PROSITE" id="PS51722">
    <property type="entry name" value="G_TR_2"/>
    <property type="match status" value="1"/>
</dbReference>
<evidence type="ECO:0000256" key="4">
    <source>
        <dbReference type="ARBA" id="ARBA00022540"/>
    </source>
</evidence>
<dbReference type="SUPFAM" id="SSF52540">
    <property type="entry name" value="P-loop containing nucleoside triphosphate hydrolases"/>
    <property type="match status" value="1"/>
</dbReference>
<dbReference type="AlphaFoldDB" id="A0A0F9MV02"/>
<dbReference type="FunFam" id="3.40.50.300:FF:000019">
    <property type="entry name" value="Translation initiation factor IF-2"/>
    <property type="match status" value="1"/>
</dbReference>
<keyword evidence="5" id="KW-0547">Nucleotide-binding</keyword>
<dbReference type="CDD" id="cd03702">
    <property type="entry name" value="IF2_mtIF2_II"/>
    <property type="match status" value="1"/>
</dbReference>
<dbReference type="FunFam" id="2.40.30.10:FF:000054">
    <property type="entry name" value="Translation initiation factor IF-2"/>
    <property type="match status" value="1"/>
</dbReference>
<dbReference type="InterPro" id="IPR000795">
    <property type="entry name" value="T_Tr_GTP-bd_dom"/>
</dbReference>
<comment type="caution">
    <text evidence="10">The sequence shown here is derived from an EMBL/GenBank/DDBJ whole genome shotgun (WGS) entry which is preliminary data.</text>
</comment>
<keyword evidence="6" id="KW-0648">Protein biosynthesis</keyword>
<dbReference type="GO" id="GO:0003924">
    <property type="term" value="F:GTPase activity"/>
    <property type="evidence" value="ECO:0007669"/>
    <property type="project" value="InterPro"/>
</dbReference>
<dbReference type="EMBL" id="LAZR01004170">
    <property type="protein sequence ID" value="KKN11130.1"/>
    <property type="molecule type" value="Genomic_DNA"/>
</dbReference>
<evidence type="ECO:0000259" key="9">
    <source>
        <dbReference type="PROSITE" id="PS51722"/>
    </source>
</evidence>
<dbReference type="Pfam" id="PF11987">
    <property type="entry name" value="IF-2"/>
    <property type="match status" value="1"/>
</dbReference>
<dbReference type="GO" id="GO:0005829">
    <property type="term" value="C:cytosol"/>
    <property type="evidence" value="ECO:0007669"/>
    <property type="project" value="TreeGrafter"/>
</dbReference>
<dbReference type="Pfam" id="PF00009">
    <property type="entry name" value="GTP_EFTU"/>
    <property type="match status" value="1"/>
</dbReference>
<comment type="subcellular location">
    <subcellularLocation>
        <location evidence="1">Cytoplasm</location>
    </subcellularLocation>
</comment>
<dbReference type="CDD" id="cd01887">
    <property type="entry name" value="IF2_eIF5B"/>
    <property type="match status" value="1"/>
</dbReference>
<sequence length="465" mass="51062">ITQHIGAYQVNHKDKDITFIDTPGHEAFTAMRARGAQITDVAILVVAADDGVKPQTIEALDHAKAAKVPIIVAVNKVDKPEAKPEKVRQELSQYDLSPEEWGGETIFVDVSAKKNQNIDNLLETILLVAEVQELKAVPKGNAYGTVIESKIDKGRGPVATVLIKHGTLKISDNFVAGMTNGKVRALFDDQGERIKEATPAQPVEILGFNSAPKAGDVFRIVKSEKEAREVSEKRALKQRLIEQKQKAHLTLEDLHKQIADGKIKELNLVVKADVQGSIEALKDSLAKVDQEEVRLKVIHSGVGAVVETDIMLAAASNAIVIGFNVRPDAKSRALAEKENVDVRTYKVIYQIIEDISAARKGMLAPRIEEEIQGEAEVLQTFKAPKVGVIAGSKVNNGLINRNSSIRVIRDGVVIQETNIASLRRFKNDVNEVKEGYECGIGLENFQDIKEGDIFEAYIEVEKPRE</sequence>
<dbReference type="PRINTS" id="PR00315">
    <property type="entry name" value="ELONGATNFCT"/>
</dbReference>
<reference evidence="10" key="1">
    <citation type="journal article" date="2015" name="Nature">
        <title>Complex archaea that bridge the gap between prokaryotes and eukaryotes.</title>
        <authorList>
            <person name="Spang A."/>
            <person name="Saw J.H."/>
            <person name="Jorgensen S.L."/>
            <person name="Zaremba-Niedzwiedzka K."/>
            <person name="Martijn J."/>
            <person name="Lind A.E."/>
            <person name="van Eijk R."/>
            <person name="Schleper C."/>
            <person name="Guy L."/>
            <person name="Ettema T.J."/>
        </authorList>
    </citation>
    <scope>NUCLEOTIDE SEQUENCE</scope>
</reference>
<dbReference type="InterPro" id="IPR027417">
    <property type="entry name" value="P-loop_NTPase"/>
</dbReference>
<evidence type="ECO:0000256" key="6">
    <source>
        <dbReference type="ARBA" id="ARBA00022917"/>
    </source>
</evidence>
<dbReference type="FunFam" id="3.40.50.10050:FF:000001">
    <property type="entry name" value="Translation initiation factor IF-2"/>
    <property type="match status" value="1"/>
</dbReference>
<dbReference type="InterPro" id="IPR005225">
    <property type="entry name" value="Small_GTP-bd"/>
</dbReference>
<dbReference type="Gene3D" id="3.40.50.300">
    <property type="entry name" value="P-loop containing nucleotide triphosphate hydrolases"/>
    <property type="match status" value="1"/>
</dbReference>
<dbReference type="Pfam" id="PF03144">
    <property type="entry name" value="GTP_EFTU_D2"/>
    <property type="match status" value="1"/>
</dbReference>
<keyword evidence="3" id="KW-0963">Cytoplasm</keyword>
<evidence type="ECO:0000256" key="7">
    <source>
        <dbReference type="ARBA" id="ARBA00023134"/>
    </source>
</evidence>
<keyword evidence="7" id="KW-0342">GTP-binding</keyword>
<organism evidence="10">
    <name type="scientific">marine sediment metagenome</name>
    <dbReference type="NCBI Taxonomy" id="412755"/>
    <lineage>
        <taxon>unclassified sequences</taxon>
        <taxon>metagenomes</taxon>
        <taxon>ecological metagenomes</taxon>
    </lineage>
</organism>
<feature type="non-terminal residue" evidence="10">
    <location>
        <position position="1"/>
    </location>
</feature>
<evidence type="ECO:0000256" key="1">
    <source>
        <dbReference type="ARBA" id="ARBA00004496"/>
    </source>
</evidence>
<dbReference type="InterPro" id="IPR004161">
    <property type="entry name" value="EFTu-like_2"/>
</dbReference>
<dbReference type="FunFam" id="2.40.30.10:FF:000008">
    <property type="entry name" value="Translation initiation factor IF-2"/>
    <property type="match status" value="1"/>
</dbReference>
<dbReference type="InterPro" id="IPR053905">
    <property type="entry name" value="EF-G-like_DII"/>
</dbReference>
<dbReference type="InterPro" id="IPR009000">
    <property type="entry name" value="Transl_B-barrel_sf"/>
</dbReference>
<evidence type="ECO:0000256" key="8">
    <source>
        <dbReference type="ARBA" id="ARBA00025162"/>
    </source>
</evidence>
<name>A0A0F9MV02_9ZZZZ</name>
<accession>A0A0F9MV02</accession>
<dbReference type="SUPFAM" id="SSF50447">
    <property type="entry name" value="Translation proteins"/>
    <property type="match status" value="2"/>
</dbReference>
<dbReference type="InterPro" id="IPR044145">
    <property type="entry name" value="IF2_II"/>
</dbReference>
<dbReference type="NCBIfam" id="TIGR00487">
    <property type="entry name" value="IF-2"/>
    <property type="match status" value="1"/>
</dbReference>
<dbReference type="Pfam" id="PF22042">
    <property type="entry name" value="EF-G_D2"/>
    <property type="match status" value="1"/>
</dbReference>
<evidence type="ECO:0000313" key="10">
    <source>
        <dbReference type="EMBL" id="KKN11130.1"/>
    </source>
</evidence>
<dbReference type="GO" id="GO:0005525">
    <property type="term" value="F:GTP binding"/>
    <property type="evidence" value="ECO:0007669"/>
    <property type="project" value="UniProtKB-KW"/>
</dbReference>
<dbReference type="InterPro" id="IPR036925">
    <property type="entry name" value="TIF_IF2_dom3_sf"/>
</dbReference>
<keyword evidence="4" id="KW-0396">Initiation factor</keyword>
<comment type="function">
    <text evidence="8">One of the essential components for the initiation of protein synthesis. Protects formylmethionyl-tRNA from spontaneous hydrolysis and promotes its binding to the 30S ribosomal subunits. Also involved in the hydrolysis of GTP during the formation of the 70S ribosomal complex.</text>
</comment>
<dbReference type="InterPro" id="IPR023115">
    <property type="entry name" value="TIF_IF2_dom3"/>
</dbReference>
<dbReference type="Gene3D" id="2.40.30.10">
    <property type="entry name" value="Translation factors"/>
    <property type="match status" value="2"/>
</dbReference>
<protein>
    <recommendedName>
        <fullName evidence="9">Tr-type G domain-containing protein</fullName>
    </recommendedName>
</protein>
<evidence type="ECO:0000256" key="5">
    <source>
        <dbReference type="ARBA" id="ARBA00022741"/>
    </source>
</evidence>
<dbReference type="InterPro" id="IPR000178">
    <property type="entry name" value="TF_IF2_bacterial-like"/>
</dbReference>
<dbReference type="NCBIfam" id="TIGR00231">
    <property type="entry name" value="small_GTP"/>
    <property type="match status" value="1"/>
</dbReference>
<evidence type="ECO:0000256" key="3">
    <source>
        <dbReference type="ARBA" id="ARBA00022490"/>
    </source>
</evidence>